<dbReference type="OrthoDB" id="240312at2759"/>
<dbReference type="RefSeq" id="XP_028886559.1">
    <property type="nucleotide sequence ID" value="XM_029022013.1"/>
</dbReference>
<dbReference type="GeneID" id="39981793"/>
<dbReference type="Proteomes" id="UP000192257">
    <property type="component" value="Unassembled WGS sequence"/>
</dbReference>
<keyword evidence="2" id="KW-1185">Reference proteome</keyword>
<comment type="caution">
    <text evidence="1">The sequence shown here is derived from an EMBL/GenBank/DDBJ whole genome shotgun (WGS) entry which is preliminary data.</text>
</comment>
<reference evidence="1 2" key="1">
    <citation type="submission" date="2017-03" db="EMBL/GenBank/DDBJ databases">
        <title>An alternative strategy for trypanosome survival in the mammalian bloodstream revealed through genome and transcriptome analysis of the ubiquitous bovine parasite Trypanosoma (Megatrypanum) theileri.</title>
        <authorList>
            <person name="Kelly S."/>
            <person name="Ivens A."/>
            <person name="Mott A."/>
            <person name="O'Neill E."/>
            <person name="Emms D."/>
            <person name="Macleod O."/>
            <person name="Voorheis P."/>
            <person name="Matthews J."/>
            <person name="Matthews K."/>
            <person name="Carrington M."/>
        </authorList>
    </citation>
    <scope>NUCLEOTIDE SEQUENCE [LARGE SCALE GENOMIC DNA]</scope>
    <source>
        <strain evidence="1">Edinburgh</strain>
    </source>
</reference>
<accession>A0A1X0P782</accession>
<gene>
    <name evidence="1" type="ORF">TM35_000032460</name>
</gene>
<protein>
    <submittedName>
        <fullName evidence="1">Uncharacterized protein</fullName>
    </submittedName>
</protein>
<sequence length="245" mass="28142">MPQKPQTLITPLFEITCMEEPLPFSIVGSLEHNGNWCVYREPPLLSGGSDERYLCTHRKRISHLGSYEFSTITEDPIPSMEMHDRMFLRYQLNPYKPPFLPSPPGFEDYIYRNQRPYLREVFVEPVEVHPVNGRVGLFSSETMHTVCGINVYTKPTGVFSDFHREEGDDFVLIYSSIPEVRESLQRCFDATSNSPSLIVDDVFISWDTLGLVSLNELFELSVLYAEEVFHDVFDAGVSHVLSSQY</sequence>
<organism evidence="1 2">
    <name type="scientific">Trypanosoma theileri</name>
    <dbReference type="NCBI Taxonomy" id="67003"/>
    <lineage>
        <taxon>Eukaryota</taxon>
        <taxon>Discoba</taxon>
        <taxon>Euglenozoa</taxon>
        <taxon>Kinetoplastea</taxon>
        <taxon>Metakinetoplastina</taxon>
        <taxon>Trypanosomatida</taxon>
        <taxon>Trypanosomatidae</taxon>
        <taxon>Trypanosoma</taxon>
    </lineage>
</organism>
<dbReference type="AlphaFoldDB" id="A0A1X0P782"/>
<name>A0A1X0P782_9TRYP</name>
<evidence type="ECO:0000313" key="1">
    <source>
        <dbReference type="EMBL" id="ORC92493.1"/>
    </source>
</evidence>
<dbReference type="EMBL" id="NBCO01000003">
    <property type="protein sequence ID" value="ORC92493.1"/>
    <property type="molecule type" value="Genomic_DNA"/>
</dbReference>
<evidence type="ECO:0000313" key="2">
    <source>
        <dbReference type="Proteomes" id="UP000192257"/>
    </source>
</evidence>
<dbReference type="VEuPathDB" id="TriTrypDB:TM35_000032460"/>
<proteinExistence type="predicted"/>